<dbReference type="EMBL" id="OU963870">
    <property type="protein sequence ID" value="CAH0395645.1"/>
    <property type="molecule type" value="Genomic_DNA"/>
</dbReference>
<dbReference type="Proteomes" id="UP001152759">
    <property type="component" value="Chromosome 9"/>
</dbReference>
<gene>
    <name evidence="2" type="ORF">BEMITA_LOCUS13809</name>
</gene>
<feature type="compositionally biased region" description="Basic and acidic residues" evidence="1">
    <location>
        <begin position="324"/>
        <end position="344"/>
    </location>
</feature>
<keyword evidence="3" id="KW-1185">Reference proteome</keyword>
<name>A0A9P0AIZ7_BEMTA</name>
<sequence>MASESEPEENAECGQVMSPHREEEQQQQQQEEPEPTFVATQALQDEELTMNEEKKKASEKKRTEQQKKKVETHPLAQLLQELISFADEGLAPLPRVLDELRGMIMHPMFYSDLEDPQQKDLLKIMRAFELKMKKLKQQGKQLRACGWRDLEQLMEKEPFYTTFTRIVLEEPVKTYVCDSFLNLERELISPPDTETTCTYVTHATTSTAHADATSRRSSGANSESGYLDHLLAHETSASKDGVISQFICHQDRGTSLRLTTPGEIGYEIVKIEVYPFSEVVNEDRMNWWRSARTRALIHFNSPLDTELQTIKRIIDRKAKEISELEGTEKKVTRASTQDKSDKGKGSTRAKTY</sequence>
<accession>A0A9P0AIZ7</accession>
<proteinExistence type="predicted"/>
<evidence type="ECO:0000313" key="2">
    <source>
        <dbReference type="EMBL" id="CAH0395645.1"/>
    </source>
</evidence>
<feature type="region of interest" description="Disordered" evidence="1">
    <location>
        <begin position="1"/>
        <end position="72"/>
    </location>
</feature>
<dbReference type="AlphaFoldDB" id="A0A9P0AIZ7"/>
<reference evidence="2" key="1">
    <citation type="submission" date="2021-12" db="EMBL/GenBank/DDBJ databases">
        <authorList>
            <person name="King R."/>
        </authorList>
    </citation>
    <scope>NUCLEOTIDE SEQUENCE</scope>
</reference>
<feature type="compositionally biased region" description="Basic and acidic residues" evidence="1">
    <location>
        <begin position="51"/>
        <end position="72"/>
    </location>
</feature>
<feature type="compositionally biased region" description="Acidic residues" evidence="1">
    <location>
        <begin position="1"/>
        <end position="11"/>
    </location>
</feature>
<organism evidence="2 3">
    <name type="scientific">Bemisia tabaci</name>
    <name type="common">Sweetpotato whitefly</name>
    <name type="synonym">Aleurodes tabaci</name>
    <dbReference type="NCBI Taxonomy" id="7038"/>
    <lineage>
        <taxon>Eukaryota</taxon>
        <taxon>Metazoa</taxon>
        <taxon>Ecdysozoa</taxon>
        <taxon>Arthropoda</taxon>
        <taxon>Hexapoda</taxon>
        <taxon>Insecta</taxon>
        <taxon>Pterygota</taxon>
        <taxon>Neoptera</taxon>
        <taxon>Paraneoptera</taxon>
        <taxon>Hemiptera</taxon>
        <taxon>Sternorrhyncha</taxon>
        <taxon>Aleyrodoidea</taxon>
        <taxon>Aleyrodidae</taxon>
        <taxon>Aleyrodinae</taxon>
        <taxon>Bemisia</taxon>
    </lineage>
</organism>
<protein>
    <submittedName>
        <fullName evidence="2">Uncharacterized protein</fullName>
    </submittedName>
</protein>
<evidence type="ECO:0000313" key="3">
    <source>
        <dbReference type="Proteomes" id="UP001152759"/>
    </source>
</evidence>
<evidence type="ECO:0000256" key="1">
    <source>
        <dbReference type="SAM" id="MobiDB-lite"/>
    </source>
</evidence>
<feature type="region of interest" description="Disordered" evidence="1">
    <location>
        <begin position="324"/>
        <end position="352"/>
    </location>
</feature>